<dbReference type="RefSeq" id="WP_204543208.1">
    <property type="nucleotide sequence ID" value="NZ_JAFBFI010000009.1"/>
</dbReference>
<dbReference type="Pfam" id="PF12787">
    <property type="entry name" value="EcsC"/>
    <property type="match status" value="1"/>
</dbReference>
<evidence type="ECO:0000313" key="2">
    <source>
        <dbReference type="Proteomes" id="UP000823486"/>
    </source>
</evidence>
<dbReference type="Proteomes" id="UP000823486">
    <property type="component" value="Unassembled WGS sequence"/>
</dbReference>
<dbReference type="InterPro" id="IPR024787">
    <property type="entry name" value="EcsC"/>
</dbReference>
<evidence type="ECO:0008006" key="3">
    <source>
        <dbReference type="Google" id="ProtNLM"/>
    </source>
</evidence>
<name>A0ABS2QIT5_9BACI</name>
<dbReference type="PANTHER" id="PTHR41260">
    <property type="entry name" value="PROTEIN ECSC"/>
    <property type="match status" value="1"/>
</dbReference>
<organism evidence="1 2">
    <name type="scientific">Peribacillus deserti</name>
    <dbReference type="NCBI Taxonomy" id="673318"/>
    <lineage>
        <taxon>Bacteria</taxon>
        <taxon>Bacillati</taxon>
        <taxon>Bacillota</taxon>
        <taxon>Bacilli</taxon>
        <taxon>Bacillales</taxon>
        <taxon>Bacillaceae</taxon>
        <taxon>Peribacillus</taxon>
    </lineage>
</organism>
<sequence length="278" mass="32275">MALTEREIKVWDEIADWEDKLYQYEPGHFEALYDKWIEQAFSLLPESIREQVFSKVDNWLFHLNAFVQGSQLQMEARESILTSARIFNPDISTLNDLKGLSIDQLIYMADTQIARHRLYSVTQGGLTGTGDTLLLGSDLPAITLINLRLVQLISMTYGNEVNTPFELMLTLKAFHAGMMPKRMQKHVWEEMLQDMETSDTFFYQGRDELTNASWLEQPIRQILKALSISMFRKRLIKGLPLVSIAIGGTANYRITRNVSEFSHRFYQYRHLSEKRGVR</sequence>
<accession>A0ABS2QIT5</accession>
<evidence type="ECO:0000313" key="1">
    <source>
        <dbReference type="EMBL" id="MBM7692890.1"/>
    </source>
</evidence>
<gene>
    <name evidence="1" type="ORF">JOC77_002321</name>
</gene>
<protein>
    <recommendedName>
        <fullName evidence="3">ABC transporter substrate-binding protein</fullName>
    </recommendedName>
</protein>
<dbReference type="PANTHER" id="PTHR41260:SF1">
    <property type="entry name" value="PROTEIN ECSC"/>
    <property type="match status" value="1"/>
</dbReference>
<reference evidence="1 2" key="1">
    <citation type="submission" date="2021-01" db="EMBL/GenBank/DDBJ databases">
        <title>Genomic Encyclopedia of Type Strains, Phase IV (KMG-IV): sequencing the most valuable type-strain genomes for metagenomic binning, comparative biology and taxonomic classification.</title>
        <authorList>
            <person name="Goeker M."/>
        </authorList>
    </citation>
    <scope>NUCLEOTIDE SEQUENCE [LARGE SCALE GENOMIC DNA]</scope>
    <source>
        <strain evidence="1 2">DSM 105482</strain>
    </source>
</reference>
<dbReference type="EMBL" id="JAFBFI010000009">
    <property type="protein sequence ID" value="MBM7692890.1"/>
    <property type="molecule type" value="Genomic_DNA"/>
</dbReference>
<proteinExistence type="predicted"/>
<keyword evidence="2" id="KW-1185">Reference proteome</keyword>
<comment type="caution">
    <text evidence="1">The sequence shown here is derived from an EMBL/GenBank/DDBJ whole genome shotgun (WGS) entry which is preliminary data.</text>
</comment>